<reference evidence="2 3" key="1">
    <citation type="submission" date="2016-05" db="EMBL/GenBank/DDBJ databases">
        <title>A degradative enzymes factory behind the ericoid mycorrhizal symbiosis.</title>
        <authorList>
            <consortium name="DOE Joint Genome Institute"/>
            <person name="Martino E."/>
            <person name="Morin E."/>
            <person name="Grelet G."/>
            <person name="Kuo A."/>
            <person name="Kohler A."/>
            <person name="Daghino S."/>
            <person name="Barry K."/>
            <person name="Choi C."/>
            <person name="Cichocki N."/>
            <person name="Clum A."/>
            <person name="Copeland A."/>
            <person name="Hainaut M."/>
            <person name="Haridas S."/>
            <person name="Labutti K."/>
            <person name="Lindquist E."/>
            <person name="Lipzen A."/>
            <person name="Khouja H.-R."/>
            <person name="Murat C."/>
            <person name="Ohm R."/>
            <person name="Olson A."/>
            <person name="Spatafora J."/>
            <person name="Veneault-Fourrey C."/>
            <person name="Henrissat B."/>
            <person name="Grigoriev I."/>
            <person name="Martin F."/>
            <person name="Perotto S."/>
        </authorList>
    </citation>
    <scope>NUCLEOTIDE SEQUENCE [LARGE SCALE GENOMIC DNA]</scope>
    <source>
        <strain evidence="2 3">UAMH 7357</strain>
    </source>
</reference>
<protein>
    <recommendedName>
        <fullName evidence="1">DUF7580 domain-containing protein</fullName>
    </recommendedName>
</protein>
<name>A0A2J6Q591_9HELO</name>
<dbReference type="PANTHER" id="PTHR37542">
    <property type="entry name" value="HELO DOMAIN-CONTAINING PROTEIN-RELATED"/>
    <property type="match status" value="1"/>
</dbReference>
<keyword evidence="3" id="KW-1185">Reference proteome</keyword>
<evidence type="ECO:0000313" key="2">
    <source>
        <dbReference type="EMBL" id="PMD21455.1"/>
    </source>
</evidence>
<dbReference type="Pfam" id="PF24476">
    <property type="entry name" value="DUF7580"/>
    <property type="match status" value="1"/>
</dbReference>
<feature type="domain" description="DUF7580" evidence="1">
    <location>
        <begin position="337"/>
        <end position="630"/>
    </location>
</feature>
<evidence type="ECO:0000259" key="1">
    <source>
        <dbReference type="Pfam" id="PF24476"/>
    </source>
</evidence>
<dbReference type="InterPro" id="IPR038305">
    <property type="entry name" value="HeLo_sf"/>
</dbReference>
<evidence type="ECO:0000313" key="3">
    <source>
        <dbReference type="Proteomes" id="UP000235672"/>
    </source>
</evidence>
<dbReference type="AlphaFoldDB" id="A0A2J6Q591"/>
<dbReference type="EMBL" id="KZ613481">
    <property type="protein sequence ID" value="PMD21455.1"/>
    <property type="molecule type" value="Genomic_DNA"/>
</dbReference>
<dbReference type="STRING" id="1745343.A0A2J6Q591"/>
<dbReference type="InterPro" id="IPR056002">
    <property type="entry name" value="DUF7580"/>
</dbReference>
<dbReference type="OrthoDB" id="1911848at2759"/>
<gene>
    <name evidence="2" type="ORF">NA56DRAFT_645718</name>
</gene>
<dbReference type="Proteomes" id="UP000235672">
    <property type="component" value="Unassembled WGS sequence"/>
</dbReference>
<organism evidence="2 3">
    <name type="scientific">Hyaloscypha hepaticicola</name>
    <dbReference type="NCBI Taxonomy" id="2082293"/>
    <lineage>
        <taxon>Eukaryota</taxon>
        <taxon>Fungi</taxon>
        <taxon>Dikarya</taxon>
        <taxon>Ascomycota</taxon>
        <taxon>Pezizomycotina</taxon>
        <taxon>Leotiomycetes</taxon>
        <taxon>Helotiales</taxon>
        <taxon>Hyaloscyphaceae</taxon>
        <taxon>Hyaloscypha</taxon>
    </lineage>
</organism>
<accession>A0A2J6Q591</accession>
<dbReference type="Gene3D" id="1.20.120.1020">
    <property type="entry name" value="Prion-inhibition and propagation, HeLo domain"/>
    <property type="match status" value="1"/>
</dbReference>
<proteinExistence type="predicted"/>
<sequence>MEIAGFIFGLSGLIAVADKALCIAQLISEVQHFGEDTTEILFQLANESQKIHSLIVHIAEHHDRGKAEDADSETDEDENDSLQLVGQVRMRLNSAFSRLQIAINEAEGILEKYGLLSWGPVGNDTTASAGPQERRHSHQAGQEAMLGLKLTEGSAGLGLSSVLEHRTRTAAVEHRVSLKKRVKFLVKPWSTSDKARLLDAISRMKYWNAEVRSMLSGRERRQIQEHASCQIMAATDNAAALAVVQSRSDGENPELQASAALSRKRIEAEEDAEAILVPSVHMSPAFKDWNCCKFEVTQVGHHDLAQIEEVSERNLGAEVARATALIDWVDYSKLTLEQKDLMLSRVERLCQLLEFANKPQKLRTLSCLGYLEDVVRNRYGLLLRVPDSGSSSVISISLSQIFDMASAKKKDRLVQNLRPNLLDRYRLARHLAQTFMELHKVRWFHKGFDSRKILFFCSKSPADPLPSVSFGESYIWGFEFSRPWGKENRSLPVNVSPGFDIYSHPDLREVSLSVTGTSPESTVPRFKAAYDIYSLSATLLEIGLWQPLKALVPTRPESSRDLQALLVRIAEQNLAHTMGVNYRDAVVNGLRWAEDSGPHNGYTGQSTDEAEVTMVDIQRMFWDVVRPLEQCACGVYS</sequence>